<evidence type="ECO:0000313" key="2">
    <source>
        <dbReference type="Proteomes" id="UP001642260"/>
    </source>
</evidence>
<dbReference type="AlphaFoldDB" id="A0ABC8M1U1"/>
<accession>A0ABC8M1U1</accession>
<gene>
    <name evidence="1" type="ORF">ERUC_LOCUS42392</name>
</gene>
<proteinExistence type="predicted"/>
<dbReference type="Proteomes" id="UP001642260">
    <property type="component" value="Unassembled WGS sequence"/>
</dbReference>
<sequence>MIIGSSRKMMIARLFPQDFDTEHATGGLSDVLGDLNVRVFSQDNVPLLGEGPLSFASFGSSVVGGGYGLSQVGSQGAVPSVI</sequence>
<protein>
    <submittedName>
        <fullName evidence="1">Uncharacterized protein</fullName>
    </submittedName>
</protein>
<comment type="caution">
    <text evidence="1">The sequence shown here is derived from an EMBL/GenBank/DDBJ whole genome shotgun (WGS) entry which is preliminary data.</text>
</comment>
<dbReference type="EMBL" id="CAKOAT010864042">
    <property type="protein sequence ID" value="CAH8389909.1"/>
    <property type="molecule type" value="Genomic_DNA"/>
</dbReference>
<reference evidence="1 2" key="1">
    <citation type="submission" date="2022-03" db="EMBL/GenBank/DDBJ databases">
        <authorList>
            <person name="Macdonald S."/>
            <person name="Ahmed S."/>
            <person name="Newling K."/>
        </authorList>
    </citation>
    <scope>NUCLEOTIDE SEQUENCE [LARGE SCALE GENOMIC DNA]</scope>
</reference>
<keyword evidence="2" id="KW-1185">Reference proteome</keyword>
<name>A0ABC8M1U1_ERUVS</name>
<evidence type="ECO:0000313" key="1">
    <source>
        <dbReference type="EMBL" id="CAH8389909.1"/>
    </source>
</evidence>
<organism evidence="1 2">
    <name type="scientific">Eruca vesicaria subsp. sativa</name>
    <name type="common">Garden rocket</name>
    <name type="synonym">Eruca sativa</name>
    <dbReference type="NCBI Taxonomy" id="29727"/>
    <lineage>
        <taxon>Eukaryota</taxon>
        <taxon>Viridiplantae</taxon>
        <taxon>Streptophyta</taxon>
        <taxon>Embryophyta</taxon>
        <taxon>Tracheophyta</taxon>
        <taxon>Spermatophyta</taxon>
        <taxon>Magnoliopsida</taxon>
        <taxon>eudicotyledons</taxon>
        <taxon>Gunneridae</taxon>
        <taxon>Pentapetalae</taxon>
        <taxon>rosids</taxon>
        <taxon>malvids</taxon>
        <taxon>Brassicales</taxon>
        <taxon>Brassicaceae</taxon>
        <taxon>Brassiceae</taxon>
        <taxon>Eruca</taxon>
    </lineage>
</organism>